<dbReference type="Gene3D" id="1.20.1280.290">
    <property type="match status" value="2"/>
</dbReference>
<feature type="transmembrane region" description="Helical" evidence="1">
    <location>
        <begin position="149"/>
        <end position="168"/>
    </location>
</feature>
<evidence type="ECO:0000256" key="1">
    <source>
        <dbReference type="SAM" id="Phobius"/>
    </source>
</evidence>
<evidence type="ECO:0000313" key="2">
    <source>
        <dbReference type="EMBL" id="MBB6125288.1"/>
    </source>
</evidence>
<protein>
    <submittedName>
        <fullName evidence="2">Uncharacterized protein with PQ loop repeat</fullName>
    </submittedName>
</protein>
<gene>
    <name evidence="2" type="ORF">FHS92_003049</name>
</gene>
<feature type="transmembrane region" description="Helical" evidence="1">
    <location>
        <begin position="59"/>
        <end position="77"/>
    </location>
</feature>
<keyword evidence="3" id="KW-1185">Reference proteome</keyword>
<dbReference type="AlphaFoldDB" id="A0A841J9Q6"/>
<keyword evidence="1" id="KW-0472">Membrane</keyword>
<dbReference type="Proteomes" id="UP000552700">
    <property type="component" value="Unassembled WGS sequence"/>
</dbReference>
<dbReference type="EMBL" id="JACIJP010000006">
    <property type="protein sequence ID" value="MBB6125288.1"/>
    <property type="molecule type" value="Genomic_DNA"/>
</dbReference>
<sequence length="202" mass="21692">MNFAQAVSLVASILCTIAPGLQVLHILRTRSVAGLSVLTCVALVMGNCLAILIGVQYSLGLTLAIMILSLIIQSVMLHLVSPRAALATGAAVIAAIAGTTLLAPGLAADILTTRYHEQVAFLWGIIAATTFIPQVLVTRRTRQTKDLSWLTVITFAVGFTLWTTFAVMVRNWSLMLWCGILTLSVYELVRLKLAEKGARAVM</sequence>
<comment type="caution">
    <text evidence="2">The sequence shown here is derived from an EMBL/GenBank/DDBJ whole genome shotgun (WGS) entry which is preliminary data.</text>
</comment>
<keyword evidence="1" id="KW-0812">Transmembrane</keyword>
<evidence type="ECO:0000313" key="3">
    <source>
        <dbReference type="Proteomes" id="UP000552700"/>
    </source>
</evidence>
<accession>A0A841J9Q6</accession>
<feature type="transmembrane region" description="Helical" evidence="1">
    <location>
        <begin position="34"/>
        <end position="53"/>
    </location>
</feature>
<proteinExistence type="predicted"/>
<dbReference type="RefSeq" id="WP_184081591.1">
    <property type="nucleotide sequence ID" value="NZ_JACIJP010000006.1"/>
</dbReference>
<organism evidence="2 3">
    <name type="scientific">Sphingobium subterraneum</name>
    <dbReference type="NCBI Taxonomy" id="627688"/>
    <lineage>
        <taxon>Bacteria</taxon>
        <taxon>Pseudomonadati</taxon>
        <taxon>Pseudomonadota</taxon>
        <taxon>Alphaproteobacteria</taxon>
        <taxon>Sphingomonadales</taxon>
        <taxon>Sphingomonadaceae</taxon>
        <taxon>Sphingobium</taxon>
    </lineage>
</organism>
<name>A0A841J9Q6_9SPHN</name>
<feature type="transmembrane region" description="Helical" evidence="1">
    <location>
        <begin position="84"/>
        <end position="107"/>
    </location>
</feature>
<keyword evidence="1" id="KW-1133">Transmembrane helix</keyword>
<feature type="transmembrane region" description="Helical" evidence="1">
    <location>
        <begin position="174"/>
        <end position="193"/>
    </location>
</feature>
<feature type="transmembrane region" description="Helical" evidence="1">
    <location>
        <begin position="119"/>
        <end position="137"/>
    </location>
</feature>
<reference evidence="2 3" key="1">
    <citation type="submission" date="2020-08" db="EMBL/GenBank/DDBJ databases">
        <title>Genomic Encyclopedia of Type Strains, Phase IV (KMG-IV): sequencing the most valuable type-strain genomes for metagenomic binning, comparative biology and taxonomic classification.</title>
        <authorList>
            <person name="Goeker M."/>
        </authorList>
    </citation>
    <scope>NUCLEOTIDE SEQUENCE [LARGE SCALE GENOMIC DNA]</scope>
    <source>
        <strain evidence="2 3">DSM 102255</strain>
    </source>
</reference>
<feature type="transmembrane region" description="Helical" evidence="1">
    <location>
        <begin position="6"/>
        <end position="27"/>
    </location>
</feature>